<feature type="compositionally biased region" description="Basic and acidic residues" evidence="1">
    <location>
        <begin position="416"/>
        <end position="431"/>
    </location>
</feature>
<feature type="region of interest" description="Disordered" evidence="1">
    <location>
        <begin position="237"/>
        <end position="258"/>
    </location>
</feature>
<dbReference type="Pfam" id="PF05142">
    <property type="entry name" value="DUF702"/>
    <property type="match status" value="1"/>
</dbReference>
<dbReference type="EMBL" id="CM031819">
    <property type="protein sequence ID" value="KAG6636077.1"/>
    <property type="molecule type" value="Genomic_DNA"/>
</dbReference>
<feature type="compositionally biased region" description="Low complexity" evidence="1">
    <location>
        <begin position="166"/>
        <end position="181"/>
    </location>
</feature>
<evidence type="ECO:0000313" key="3">
    <source>
        <dbReference type="Proteomes" id="UP000811609"/>
    </source>
</evidence>
<proteinExistence type="predicted"/>
<keyword evidence="3" id="KW-1185">Reference proteome</keyword>
<dbReference type="Proteomes" id="UP000811609">
    <property type="component" value="Chromosome 11"/>
</dbReference>
<feature type="compositionally biased region" description="Polar residues" evidence="1">
    <location>
        <begin position="242"/>
        <end position="258"/>
    </location>
</feature>
<protein>
    <submittedName>
        <fullName evidence="2">Uncharacterized protein</fullName>
    </submittedName>
</protein>
<dbReference type="PANTHER" id="PTHR35696:SF1">
    <property type="entry name" value="ELECTRON CARRIER_IRON ION-BINDING PROTEIN"/>
    <property type="match status" value="1"/>
</dbReference>
<comment type="caution">
    <text evidence="2">The sequence shown here is derived from an EMBL/GenBank/DDBJ whole genome shotgun (WGS) entry which is preliminary data.</text>
</comment>
<name>A0A8T1P593_CARIL</name>
<dbReference type="PANTHER" id="PTHR35696">
    <property type="entry name" value="ELECTRON CARRIER/IRON ION-BINDING PROTEIN"/>
    <property type="match status" value="1"/>
</dbReference>
<feature type="region of interest" description="Disordered" evidence="1">
    <location>
        <begin position="396"/>
        <end position="431"/>
    </location>
</feature>
<organism evidence="2 3">
    <name type="scientific">Carya illinoinensis</name>
    <name type="common">Pecan</name>
    <dbReference type="NCBI Taxonomy" id="32201"/>
    <lineage>
        <taxon>Eukaryota</taxon>
        <taxon>Viridiplantae</taxon>
        <taxon>Streptophyta</taxon>
        <taxon>Embryophyta</taxon>
        <taxon>Tracheophyta</taxon>
        <taxon>Spermatophyta</taxon>
        <taxon>Magnoliopsida</taxon>
        <taxon>eudicotyledons</taxon>
        <taxon>Gunneridae</taxon>
        <taxon>Pentapetalae</taxon>
        <taxon>rosids</taxon>
        <taxon>fabids</taxon>
        <taxon>Fagales</taxon>
        <taxon>Juglandaceae</taxon>
        <taxon>Carya</taxon>
    </lineage>
</organism>
<sequence>MDVWSQCSKRLQKCYPPHMPMLQLFEVLLRSMDSQIIQEFAVVARKKWWRRNNSIFKGEFAHPNALIKEERGTLNLLSEDDTSRFIRASKLVCVSPEVWQAPPLSWLKMNWDSAVDKAQSFIGVRVTIRIVLVETKANLVSNPSRLLAGFEEEELKHSCMAASSPAITHNTPATTAANSSAHRTDTPPKTLRGLNKPKCQICGNVARSRCPFKSCKSCCSRDQNPCPIHVLKAHATVPDKTPGSSTPMFDQQATEASPSGSSLRVASLRQLSNNFAQFNNVQIPLRSRKPLTRKDAAAINEWRFSKLKEYKDRNIEVEDEAFDRYMQNISLLEEVFLVKSIVEGSIEDESSVSNPNATALEANTEMLVSGLKLRLRSNSKRADNFKQRIQQIVDQGLKKLQKPDLNDGINEPSDQDEPKEGPKKAKIGKTEKASAMSDLIDKLNKARNGEDLKSCLEMKLQLFNQDTISSKKEIKDAAPKDQIPKLDSEPIKELPYSLKKLISTTEIDEETLNRIDAHFSSLEQIHLL</sequence>
<evidence type="ECO:0000256" key="1">
    <source>
        <dbReference type="SAM" id="MobiDB-lite"/>
    </source>
</evidence>
<evidence type="ECO:0000313" key="2">
    <source>
        <dbReference type="EMBL" id="KAG6636077.1"/>
    </source>
</evidence>
<reference evidence="2" key="1">
    <citation type="submission" date="2020-12" db="EMBL/GenBank/DDBJ databases">
        <title>WGS assembly of Carya illinoinensis cv. Pawnee.</title>
        <authorList>
            <person name="Platts A."/>
            <person name="Shu S."/>
            <person name="Wright S."/>
            <person name="Barry K."/>
            <person name="Edger P."/>
            <person name="Pires J.C."/>
            <person name="Schmutz J."/>
        </authorList>
    </citation>
    <scope>NUCLEOTIDE SEQUENCE</scope>
    <source>
        <tissue evidence="2">Leaf</tissue>
    </source>
</reference>
<feature type="region of interest" description="Disordered" evidence="1">
    <location>
        <begin position="166"/>
        <end position="193"/>
    </location>
</feature>
<accession>A0A8T1P593</accession>
<dbReference type="AlphaFoldDB" id="A0A8T1P593"/>
<gene>
    <name evidence="2" type="ORF">CIPAW_11G085900</name>
</gene>